<accession>A0A6J7I7C6</accession>
<proteinExistence type="predicted"/>
<dbReference type="AlphaFoldDB" id="A0A6J7I7C6"/>
<name>A0A6J7I7C6_9ZZZZ</name>
<feature type="compositionally biased region" description="Basic and acidic residues" evidence="1">
    <location>
        <begin position="1"/>
        <end position="22"/>
    </location>
</feature>
<gene>
    <name evidence="2" type="ORF">UFOPK3472_03889</name>
</gene>
<sequence>MGGGVEPERDADRERDEQRPERQFQCGSTVDEQDVTDRAIVGGGAAEVAAQQSGQVLPVLRQDRPVVSGLGLALGDLFGG</sequence>
<reference evidence="2" key="1">
    <citation type="submission" date="2020-05" db="EMBL/GenBank/DDBJ databases">
        <authorList>
            <person name="Chiriac C."/>
            <person name="Salcher M."/>
            <person name="Ghai R."/>
            <person name="Kavagutti S V."/>
        </authorList>
    </citation>
    <scope>NUCLEOTIDE SEQUENCE</scope>
</reference>
<evidence type="ECO:0000256" key="1">
    <source>
        <dbReference type="SAM" id="MobiDB-lite"/>
    </source>
</evidence>
<feature type="region of interest" description="Disordered" evidence="1">
    <location>
        <begin position="1"/>
        <end position="31"/>
    </location>
</feature>
<organism evidence="2">
    <name type="scientific">freshwater metagenome</name>
    <dbReference type="NCBI Taxonomy" id="449393"/>
    <lineage>
        <taxon>unclassified sequences</taxon>
        <taxon>metagenomes</taxon>
        <taxon>ecological metagenomes</taxon>
    </lineage>
</organism>
<evidence type="ECO:0000313" key="2">
    <source>
        <dbReference type="EMBL" id="CAB4926943.1"/>
    </source>
</evidence>
<dbReference type="EMBL" id="CAFBLX010000426">
    <property type="protein sequence ID" value="CAB4926943.1"/>
    <property type="molecule type" value="Genomic_DNA"/>
</dbReference>
<protein>
    <submittedName>
        <fullName evidence="2">Unannotated protein</fullName>
    </submittedName>
</protein>